<keyword evidence="3" id="KW-1185">Reference proteome</keyword>
<dbReference type="OrthoDB" id="3352408at2759"/>
<sequence>MSSSAETSSALRRESAPPTAASPVLADVLTPREPKGTARDPTGASEDLVYMMHDMGSDTGIDLEKLALQPVDADNDVIDLRVQNGDVRLQNEVIIASERGQGNLFGWIPGRAVHGQTLLPAVLETESNEASQAADIVLMDDKFASNIHGIEEGRLFFDNLRNSHTLTY</sequence>
<dbReference type="Gene3D" id="3.40.50.1000">
    <property type="entry name" value="HAD superfamily/HAD-like"/>
    <property type="match status" value="1"/>
</dbReference>
<dbReference type="Gene3D" id="1.20.1110.10">
    <property type="entry name" value="Calcium-transporting ATPase, transmembrane domain"/>
    <property type="match status" value="1"/>
</dbReference>
<feature type="region of interest" description="Disordered" evidence="1">
    <location>
        <begin position="1"/>
        <end position="45"/>
    </location>
</feature>
<evidence type="ECO:0000256" key="1">
    <source>
        <dbReference type="SAM" id="MobiDB-lite"/>
    </source>
</evidence>
<protein>
    <submittedName>
        <fullName evidence="2">Uncharacterized protein</fullName>
    </submittedName>
</protein>
<evidence type="ECO:0000313" key="2">
    <source>
        <dbReference type="EMBL" id="TMS40171.1"/>
    </source>
</evidence>
<evidence type="ECO:0000313" key="3">
    <source>
        <dbReference type="Proteomes" id="UP000298663"/>
    </source>
</evidence>
<dbReference type="EMBL" id="CM016762">
    <property type="protein sequence ID" value="TMS40171.1"/>
    <property type="molecule type" value="Genomic_DNA"/>
</dbReference>
<reference evidence="2 3" key="2">
    <citation type="journal article" date="2019" name="G3 (Bethesda)">
        <title>Hybrid Assembly of the Genome of the Entomopathogenic Nematode Steinernema carpocapsae Identifies the X-Chromosome.</title>
        <authorList>
            <person name="Serra L."/>
            <person name="Macchietto M."/>
            <person name="Macias-Munoz A."/>
            <person name="McGill C.J."/>
            <person name="Rodriguez I.M."/>
            <person name="Rodriguez B."/>
            <person name="Murad R."/>
            <person name="Mortazavi A."/>
        </authorList>
    </citation>
    <scope>NUCLEOTIDE SEQUENCE [LARGE SCALE GENOMIC DNA]</scope>
    <source>
        <strain evidence="2 3">ALL</strain>
    </source>
</reference>
<proteinExistence type="predicted"/>
<dbReference type="STRING" id="34508.A0A4U8V2L0"/>
<dbReference type="InterPro" id="IPR023214">
    <property type="entry name" value="HAD_sf"/>
</dbReference>
<gene>
    <name evidence="2" type="ORF">L596_006584</name>
</gene>
<reference evidence="2 3" key="1">
    <citation type="journal article" date="2015" name="Genome Biol.">
        <title>Comparative genomics of Steinernema reveals deeply conserved gene regulatory networks.</title>
        <authorList>
            <person name="Dillman A.R."/>
            <person name="Macchietto M."/>
            <person name="Porter C.F."/>
            <person name="Rogers A."/>
            <person name="Williams B."/>
            <person name="Antoshechkin I."/>
            <person name="Lee M.M."/>
            <person name="Goodwin Z."/>
            <person name="Lu X."/>
            <person name="Lewis E.E."/>
            <person name="Goodrich-Blair H."/>
            <person name="Stock S.P."/>
            <person name="Adams B.J."/>
            <person name="Sternberg P.W."/>
            <person name="Mortazavi A."/>
        </authorList>
    </citation>
    <scope>NUCLEOTIDE SEQUENCE [LARGE SCALE GENOMIC DNA]</scope>
    <source>
        <strain evidence="2 3">ALL</strain>
    </source>
</reference>
<name>A0A4U8V2L0_STECR</name>
<accession>A0A4U8V2L0</accession>
<dbReference type="Proteomes" id="UP000298663">
    <property type="component" value="Chromosome X"/>
</dbReference>
<dbReference type="AlphaFoldDB" id="A0A4U8V2L0"/>
<organism evidence="2 3">
    <name type="scientific">Steinernema carpocapsae</name>
    <name type="common">Entomopathogenic nematode</name>
    <dbReference type="NCBI Taxonomy" id="34508"/>
    <lineage>
        <taxon>Eukaryota</taxon>
        <taxon>Metazoa</taxon>
        <taxon>Ecdysozoa</taxon>
        <taxon>Nematoda</taxon>
        <taxon>Chromadorea</taxon>
        <taxon>Rhabditida</taxon>
        <taxon>Tylenchina</taxon>
        <taxon>Panagrolaimomorpha</taxon>
        <taxon>Strongyloidoidea</taxon>
        <taxon>Steinernematidae</taxon>
        <taxon>Steinernema</taxon>
    </lineage>
</organism>
<feature type="compositionally biased region" description="Polar residues" evidence="1">
    <location>
        <begin position="1"/>
        <end position="10"/>
    </location>
</feature>